<feature type="transmembrane region" description="Helical" evidence="6">
    <location>
        <begin position="195"/>
        <end position="217"/>
    </location>
</feature>
<keyword evidence="3 6" id="KW-1133">Transmembrane helix</keyword>
<feature type="transmembrane region" description="Helical" evidence="6">
    <location>
        <begin position="803"/>
        <end position="827"/>
    </location>
</feature>
<evidence type="ECO:0000256" key="3">
    <source>
        <dbReference type="ARBA" id="ARBA00022989"/>
    </source>
</evidence>
<feature type="transmembrane region" description="Helical" evidence="6">
    <location>
        <begin position="597"/>
        <end position="619"/>
    </location>
</feature>
<comment type="subcellular location">
    <subcellularLocation>
        <location evidence="1">Membrane</location>
        <topology evidence="1">Multi-pass membrane protein</topology>
    </subcellularLocation>
</comment>
<dbReference type="PANTHER" id="PTHR23507">
    <property type="entry name" value="ZGC:174356"/>
    <property type="match status" value="1"/>
</dbReference>
<dbReference type="HOGENOM" id="CLU_278370_0_0_1"/>
<dbReference type="InterPro" id="IPR011701">
    <property type="entry name" value="MFS"/>
</dbReference>
<evidence type="ECO:0000256" key="6">
    <source>
        <dbReference type="SAM" id="Phobius"/>
    </source>
</evidence>
<protein>
    <recommendedName>
        <fullName evidence="9">Major facilitator superfamily (MFS) profile domain-containing protein</fullName>
    </recommendedName>
</protein>
<dbReference type="Pfam" id="PF07690">
    <property type="entry name" value="MFS_1"/>
    <property type="match status" value="1"/>
</dbReference>
<feature type="compositionally biased region" description="Polar residues" evidence="5">
    <location>
        <begin position="313"/>
        <end position="327"/>
    </location>
</feature>
<dbReference type="EMBL" id="CH408038">
    <property type="protein sequence ID" value="EAQ82886.1"/>
    <property type="molecule type" value="Genomic_DNA"/>
</dbReference>
<evidence type="ECO:0000256" key="5">
    <source>
        <dbReference type="SAM" id="MobiDB-lite"/>
    </source>
</evidence>
<dbReference type="GO" id="GO:0016020">
    <property type="term" value="C:membrane"/>
    <property type="evidence" value="ECO:0007669"/>
    <property type="project" value="UniProtKB-SubCell"/>
</dbReference>
<feature type="transmembrane region" description="Helical" evidence="6">
    <location>
        <begin position="766"/>
        <end position="783"/>
    </location>
</feature>
<dbReference type="InParanoid" id="Q2GLZ4"/>
<proteinExistence type="predicted"/>
<dbReference type="Gene3D" id="1.20.1250.20">
    <property type="entry name" value="MFS general substrate transporter like domains"/>
    <property type="match status" value="1"/>
</dbReference>
<dbReference type="GeneID" id="4397369"/>
<keyword evidence="4 6" id="KW-0472">Membrane</keyword>
<accession>Q2GLZ4</accession>
<feature type="compositionally biased region" description="Basic and acidic residues" evidence="5">
    <location>
        <begin position="296"/>
        <end position="312"/>
    </location>
</feature>
<dbReference type="AlphaFoldDB" id="Q2GLZ4"/>
<dbReference type="InterPro" id="IPR036259">
    <property type="entry name" value="MFS_trans_sf"/>
</dbReference>
<dbReference type="PANTHER" id="PTHR23507:SF8">
    <property type="entry name" value="MFS GENERAL SUBSTRATE TRANSPORTER"/>
    <property type="match status" value="1"/>
</dbReference>
<dbReference type="SUPFAM" id="SSF103473">
    <property type="entry name" value="MFS general substrate transporter"/>
    <property type="match status" value="1"/>
</dbReference>
<evidence type="ECO:0008006" key="9">
    <source>
        <dbReference type="Google" id="ProtNLM"/>
    </source>
</evidence>
<feature type="region of interest" description="Disordered" evidence="5">
    <location>
        <begin position="624"/>
        <end position="685"/>
    </location>
</feature>
<dbReference type="OrthoDB" id="10029326at2759"/>
<feature type="transmembrane region" description="Helical" evidence="6">
    <location>
        <begin position="564"/>
        <end position="585"/>
    </location>
</feature>
<evidence type="ECO:0000313" key="7">
    <source>
        <dbReference type="EMBL" id="EAQ82886.1"/>
    </source>
</evidence>
<keyword evidence="8" id="KW-1185">Reference proteome</keyword>
<feature type="compositionally biased region" description="Polar residues" evidence="5">
    <location>
        <begin position="226"/>
        <end position="239"/>
    </location>
</feature>
<evidence type="ECO:0000313" key="8">
    <source>
        <dbReference type="Proteomes" id="UP000001056"/>
    </source>
</evidence>
<feature type="transmembrane region" description="Helical" evidence="6">
    <location>
        <begin position="503"/>
        <end position="525"/>
    </location>
</feature>
<sequence>MGNPQPTNRRRRATGTAGLRLRLPNLALITSLFLHPSHISPASAAAVGYSSHRLHARNEGEHVVLADCRDQSGVVSSQIAYFEQDPGPQPKDVAVVVTTPGQAALWVNTNTSGLFTDTGVVFRATLGPRVEEGQFAGTGENGYGNFSCYQNYVKDLYIYEKTTCSQVYLCDHSDPPGWGQHFFWRRHVPRALSSALPSASLGGLLFVIAAGLVFWYFRRSRRTSQGTHTRVASDRSGTLSAGPMSDAGEPPKPLHPLQDPVQDRQQSQAVMQQMSAVYEVDGRLFRIEMADDNGKFELDGHGHDSAELDTAKNEPTTAITETKSVSPLTPGLPDSPLEHGQQQQPKSPPPHSRASGARQPAMAETIAATTPRTAAAIGNTARCMAHPRRRSPGARPKPIPPSAPRRAIRPLLLLVALVNLAWSLYQLPVSRVIESRLCRQHYAATDPSVLLPDGSVPEELCKIDEVQQQLGWLQGVTEASWVAGDFVMTIPLVCLADHYGHRFVLYLNLVPRVFLLAWTFAVGYFDRVLPVQAIVAAPMFSFFGGDCVFNSIVYALVSELTDDHVLRATFFGYVNAVSSIFSLQLGPALASATMTTLLWLPLWLGIAILLLAVPVISALPLPQPNPRDEEAHTAAAAAAPPPPTTATAPLPESDPNPDPTAEDAPLITPTPHHEEEETPTSYSWHEHSTTRLRTLLTLLRHPTRNLTLLFTVFFLAALASSDTKLLPLDGADAQNVVHAYVCLVFSVLGAAAIAVSPTVGVLAPSLLVYALGIALPMFTYSLLRAPSMMAAGSADGEGHAAQMFSVVMLVRTVGTLVGSIVMPGLWVTGMRIGGWALGLPARATDVCENDCKLRGAAFPDKHTIQLSLEEQLLRSSARPSTSGDANAPTASSRVCLDFVGTNIYFNFEAFPGYNYKHGAVAWQLSGSSPSAPTNNLVCDPNGSNGLLCKLPFSDILGTSAASPVKDLLAGMCPNGDREALGFLPRVLSAQKSVTLNTQSGQGCKRWGWYATPTLAELQGGISGPLYVGAGNNDISKATDVGVWVATADPVGRVTVTYLLNPPYALAEIHVDLACLPIDKCAPGQYTFGKAGLADVPTYATAPLAYPTCSGGAKAALIVHAAVDVMVTGTVCPPKTD</sequence>
<evidence type="ECO:0000256" key="2">
    <source>
        <dbReference type="ARBA" id="ARBA00022692"/>
    </source>
</evidence>
<dbReference type="eggNOG" id="ENOG502SJPU">
    <property type="taxonomic scope" value="Eukaryota"/>
</dbReference>
<dbReference type="RefSeq" id="XP_001230238.1">
    <property type="nucleotide sequence ID" value="XM_001230237.1"/>
</dbReference>
<name>Q2GLZ4_CHAGB</name>
<dbReference type="VEuPathDB" id="FungiDB:CHGG_11062"/>
<feature type="transmembrane region" description="Helical" evidence="6">
    <location>
        <begin position="531"/>
        <end position="557"/>
    </location>
</feature>
<reference evidence="8" key="1">
    <citation type="journal article" date="2015" name="Genome Announc.">
        <title>Draft genome sequence of the cellulolytic fungus Chaetomium globosum.</title>
        <authorList>
            <person name="Cuomo C.A."/>
            <person name="Untereiner W.A."/>
            <person name="Ma L.-J."/>
            <person name="Grabherr M."/>
            <person name="Birren B.W."/>
        </authorList>
    </citation>
    <scope>NUCLEOTIDE SEQUENCE [LARGE SCALE GENOMIC DNA]</scope>
    <source>
        <strain evidence="8">ATCC 6205 / CBS 148.51 / DSM 1962 / NBRC 6347 / NRRL 1970</strain>
    </source>
</reference>
<dbReference type="Proteomes" id="UP000001056">
    <property type="component" value="Unassembled WGS sequence"/>
</dbReference>
<feature type="transmembrane region" description="Helical" evidence="6">
    <location>
        <begin position="737"/>
        <end position="759"/>
    </location>
</feature>
<feature type="region of interest" description="Disordered" evidence="5">
    <location>
        <begin position="226"/>
        <end position="270"/>
    </location>
</feature>
<gene>
    <name evidence="7" type="ORF">CHGG_11062</name>
</gene>
<feature type="region of interest" description="Disordered" evidence="5">
    <location>
        <begin position="296"/>
        <end position="402"/>
    </location>
</feature>
<evidence type="ECO:0000256" key="1">
    <source>
        <dbReference type="ARBA" id="ARBA00004141"/>
    </source>
</evidence>
<feature type="compositionally biased region" description="Low complexity" evidence="5">
    <location>
        <begin position="363"/>
        <end position="376"/>
    </location>
</feature>
<organism evidence="7 8">
    <name type="scientific">Chaetomium globosum (strain ATCC 6205 / CBS 148.51 / DSM 1962 / NBRC 6347 / NRRL 1970)</name>
    <name type="common">Soil fungus</name>
    <dbReference type="NCBI Taxonomy" id="306901"/>
    <lineage>
        <taxon>Eukaryota</taxon>
        <taxon>Fungi</taxon>
        <taxon>Dikarya</taxon>
        <taxon>Ascomycota</taxon>
        <taxon>Pezizomycotina</taxon>
        <taxon>Sordariomycetes</taxon>
        <taxon>Sordariomycetidae</taxon>
        <taxon>Sordariales</taxon>
        <taxon>Chaetomiaceae</taxon>
        <taxon>Chaetomium</taxon>
    </lineage>
</organism>
<evidence type="ECO:0000256" key="4">
    <source>
        <dbReference type="ARBA" id="ARBA00023136"/>
    </source>
</evidence>
<keyword evidence="2 6" id="KW-0812">Transmembrane</keyword>
<dbReference type="GO" id="GO:0022857">
    <property type="term" value="F:transmembrane transporter activity"/>
    <property type="evidence" value="ECO:0007669"/>
    <property type="project" value="InterPro"/>
</dbReference>